<dbReference type="GO" id="GO:0009435">
    <property type="term" value="P:NAD+ biosynthetic process"/>
    <property type="evidence" value="ECO:0007669"/>
    <property type="project" value="UniProtKB-UniRule"/>
</dbReference>
<evidence type="ECO:0000256" key="3">
    <source>
        <dbReference type="ARBA" id="ARBA00022642"/>
    </source>
</evidence>
<dbReference type="PANTHER" id="PTHR39321">
    <property type="entry name" value="NICOTINATE-NUCLEOTIDE ADENYLYLTRANSFERASE-RELATED"/>
    <property type="match status" value="1"/>
</dbReference>
<dbReference type="GO" id="GO:0005524">
    <property type="term" value="F:ATP binding"/>
    <property type="evidence" value="ECO:0007669"/>
    <property type="project" value="UniProtKB-KW"/>
</dbReference>
<dbReference type="SUPFAM" id="SSF52374">
    <property type="entry name" value="Nucleotidylyl transferase"/>
    <property type="match status" value="1"/>
</dbReference>
<dbReference type="Pfam" id="PF01467">
    <property type="entry name" value="CTP_transf_like"/>
    <property type="match status" value="1"/>
</dbReference>
<sequence>MTKRYGIMGGSFNPIHMGHLMMSEYVRVELDLDEIIFIPTGNPPHKQKGLLDARDRLDMVKMAIRDNPHFSVSDMEIRRRGISYSVDTVQALKKAYPQDEFYFLIGLDILPDLRGWERFDELAKELEFALAIRPGFDSMNKEKMVWEINTLKEQFQAEIVVVETPLYEISSTDIRRRIREGKSIRYLVKEEIRQRIQENGYYKG</sequence>
<keyword evidence="6 10" id="KW-0547">Nucleotide-binding</keyword>
<dbReference type="PANTHER" id="PTHR39321:SF3">
    <property type="entry name" value="PHOSPHOPANTETHEINE ADENYLYLTRANSFERASE"/>
    <property type="match status" value="1"/>
</dbReference>
<dbReference type="CDD" id="cd02165">
    <property type="entry name" value="NMNAT"/>
    <property type="match status" value="1"/>
</dbReference>
<evidence type="ECO:0000256" key="10">
    <source>
        <dbReference type="HAMAP-Rule" id="MF_00244"/>
    </source>
</evidence>
<dbReference type="NCBIfam" id="NF000840">
    <property type="entry name" value="PRK00071.1-3"/>
    <property type="match status" value="1"/>
</dbReference>
<dbReference type="RefSeq" id="WP_131748260.1">
    <property type="nucleotide sequence ID" value="NZ_CAACYI010000001.1"/>
</dbReference>
<dbReference type="NCBIfam" id="TIGR00482">
    <property type="entry name" value="nicotinate (nicotinamide) nucleotide adenylyltransferase"/>
    <property type="match status" value="1"/>
</dbReference>
<evidence type="ECO:0000259" key="11">
    <source>
        <dbReference type="Pfam" id="PF01467"/>
    </source>
</evidence>
<reference evidence="12 13" key="1">
    <citation type="submission" date="2019-02" db="EMBL/GenBank/DDBJ databases">
        <authorList>
            <consortium name="Pathogen Informatics"/>
        </authorList>
    </citation>
    <scope>NUCLEOTIDE SEQUENCE [LARGE SCALE GENOMIC DNA]</scope>
    <source>
        <strain evidence="12 13">3012STDY7089603</strain>
    </source>
</reference>
<organism evidence="12 13">
    <name type="scientific">Urinicoccus massiliensis</name>
    <dbReference type="NCBI Taxonomy" id="1723382"/>
    <lineage>
        <taxon>Bacteria</taxon>
        <taxon>Bacillati</taxon>
        <taxon>Bacillota</taxon>
        <taxon>Tissierellia</taxon>
        <taxon>Tissierellales</taxon>
        <taxon>Peptoniphilaceae</taxon>
        <taxon>Urinicoccus</taxon>
    </lineage>
</organism>
<dbReference type="EMBL" id="CAACYI010000001">
    <property type="protein sequence ID" value="VFB15828.1"/>
    <property type="molecule type" value="Genomic_DNA"/>
</dbReference>
<dbReference type="InterPro" id="IPR005248">
    <property type="entry name" value="NadD/NMNAT"/>
</dbReference>
<proteinExistence type="inferred from homology"/>
<dbReference type="InterPro" id="IPR004821">
    <property type="entry name" value="Cyt_trans-like"/>
</dbReference>
<keyword evidence="5 10" id="KW-0548">Nucleotidyltransferase</keyword>
<keyword evidence="7 10" id="KW-0067">ATP-binding</keyword>
<evidence type="ECO:0000313" key="13">
    <source>
        <dbReference type="Proteomes" id="UP000377798"/>
    </source>
</evidence>
<comment type="caution">
    <text evidence="12">The sequence shown here is derived from an EMBL/GenBank/DDBJ whole genome shotgun (WGS) entry which is preliminary data.</text>
</comment>
<evidence type="ECO:0000256" key="1">
    <source>
        <dbReference type="ARBA" id="ARBA00002324"/>
    </source>
</evidence>
<dbReference type="AlphaFoldDB" id="A0A8H2M5S4"/>
<dbReference type="InterPro" id="IPR014729">
    <property type="entry name" value="Rossmann-like_a/b/a_fold"/>
</dbReference>
<protein>
    <recommendedName>
        <fullName evidence="10">Probable nicotinate-nucleotide adenylyltransferase</fullName>
        <ecNumber evidence="10">2.7.7.18</ecNumber>
    </recommendedName>
    <alternativeName>
        <fullName evidence="10">Deamido-NAD(+) diphosphorylase</fullName>
    </alternativeName>
    <alternativeName>
        <fullName evidence="10">Deamido-NAD(+) pyrophosphorylase</fullName>
    </alternativeName>
    <alternativeName>
        <fullName evidence="10">Nicotinate mononucleotide adenylyltransferase</fullName>
        <shortName evidence="10">NaMN adenylyltransferase</shortName>
    </alternativeName>
</protein>
<comment type="pathway">
    <text evidence="2 10">Cofactor biosynthesis; NAD(+) biosynthesis; deamido-NAD(+) from nicotinate D-ribonucleotide: step 1/1.</text>
</comment>
<evidence type="ECO:0000256" key="9">
    <source>
        <dbReference type="ARBA" id="ARBA00048721"/>
    </source>
</evidence>
<keyword evidence="8 10" id="KW-0520">NAD</keyword>
<comment type="similarity">
    <text evidence="10">Belongs to the NadD family.</text>
</comment>
<keyword evidence="13" id="KW-1185">Reference proteome</keyword>
<evidence type="ECO:0000256" key="6">
    <source>
        <dbReference type="ARBA" id="ARBA00022741"/>
    </source>
</evidence>
<comment type="function">
    <text evidence="1 10">Catalyzes the reversible adenylation of nicotinate mononucleotide (NaMN) to nicotinic acid adenine dinucleotide (NaAD).</text>
</comment>
<dbReference type="NCBIfam" id="TIGR00125">
    <property type="entry name" value="cyt_tran_rel"/>
    <property type="match status" value="1"/>
</dbReference>
<evidence type="ECO:0000256" key="7">
    <source>
        <dbReference type="ARBA" id="ARBA00022840"/>
    </source>
</evidence>
<feature type="domain" description="Cytidyltransferase-like" evidence="11">
    <location>
        <begin position="7"/>
        <end position="177"/>
    </location>
</feature>
<evidence type="ECO:0000256" key="8">
    <source>
        <dbReference type="ARBA" id="ARBA00023027"/>
    </source>
</evidence>
<dbReference type="UniPathway" id="UPA00253">
    <property type="reaction ID" value="UER00332"/>
</dbReference>
<dbReference type="Proteomes" id="UP000377798">
    <property type="component" value="Unassembled WGS sequence"/>
</dbReference>
<dbReference type="EC" id="2.7.7.18" evidence="10"/>
<keyword evidence="4 10" id="KW-0808">Transferase</keyword>
<name>A0A8H2M5S4_9FIRM</name>
<evidence type="ECO:0000256" key="2">
    <source>
        <dbReference type="ARBA" id="ARBA00005019"/>
    </source>
</evidence>
<gene>
    <name evidence="10 12" type="primary">nadD</name>
    <name evidence="12" type="ORF">NCTC13150_00334</name>
</gene>
<dbReference type="HAMAP" id="MF_00244">
    <property type="entry name" value="NaMN_adenylyltr"/>
    <property type="match status" value="1"/>
</dbReference>
<dbReference type="GO" id="GO:0004515">
    <property type="term" value="F:nicotinate-nucleotide adenylyltransferase activity"/>
    <property type="evidence" value="ECO:0007669"/>
    <property type="project" value="UniProtKB-UniRule"/>
</dbReference>
<keyword evidence="3 10" id="KW-0662">Pyridine nucleotide biosynthesis</keyword>
<accession>A0A8H2M5S4</accession>
<dbReference type="Gene3D" id="3.40.50.620">
    <property type="entry name" value="HUPs"/>
    <property type="match status" value="1"/>
</dbReference>
<comment type="catalytic activity">
    <reaction evidence="9 10">
        <text>nicotinate beta-D-ribonucleotide + ATP + H(+) = deamido-NAD(+) + diphosphate</text>
        <dbReference type="Rhea" id="RHEA:22860"/>
        <dbReference type="ChEBI" id="CHEBI:15378"/>
        <dbReference type="ChEBI" id="CHEBI:30616"/>
        <dbReference type="ChEBI" id="CHEBI:33019"/>
        <dbReference type="ChEBI" id="CHEBI:57502"/>
        <dbReference type="ChEBI" id="CHEBI:58437"/>
        <dbReference type="EC" id="2.7.7.18"/>
    </reaction>
</comment>
<evidence type="ECO:0000313" key="12">
    <source>
        <dbReference type="EMBL" id="VFB15828.1"/>
    </source>
</evidence>
<evidence type="ECO:0000256" key="5">
    <source>
        <dbReference type="ARBA" id="ARBA00022695"/>
    </source>
</evidence>
<evidence type="ECO:0000256" key="4">
    <source>
        <dbReference type="ARBA" id="ARBA00022679"/>
    </source>
</evidence>